<dbReference type="Proteomes" id="UP000037122">
    <property type="component" value="Unassembled WGS sequence"/>
</dbReference>
<protein>
    <submittedName>
        <fullName evidence="1">Uncharacterized protein</fullName>
    </submittedName>
</protein>
<comment type="caution">
    <text evidence="1">The sequence shown here is derived from an EMBL/GenBank/DDBJ whole genome shotgun (WGS) entry which is preliminary data.</text>
</comment>
<dbReference type="EMBL" id="LGST01000041">
    <property type="protein sequence ID" value="KND97565.1"/>
    <property type="molecule type" value="Genomic_DNA"/>
</dbReference>
<organism evidence="1 2">
    <name type="scientific">Candidozyma auris</name>
    <name type="common">Yeast</name>
    <name type="synonym">Candida auris</name>
    <dbReference type="NCBI Taxonomy" id="498019"/>
    <lineage>
        <taxon>Eukaryota</taxon>
        <taxon>Fungi</taxon>
        <taxon>Dikarya</taxon>
        <taxon>Ascomycota</taxon>
        <taxon>Saccharomycotina</taxon>
        <taxon>Pichiomycetes</taxon>
        <taxon>Metschnikowiaceae</taxon>
        <taxon>Candidozyma</taxon>
    </lineage>
</organism>
<sequence>MMQAEQGEVTVLYLMYNSYFTVLGLELDLNESNDQLVSREHAIRRIFYL</sequence>
<evidence type="ECO:0000313" key="2">
    <source>
        <dbReference type="Proteomes" id="UP000037122"/>
    </source>
</evidence>
<evidence type="ECO:0000313" key="1">
    <source>
        <dbReference type="EMBL" id="KND97565.1"/>
    </source>
</evidence>
<accession>A0A0L0NV61</accession>
<reference evidence="2" key="1">
    <citation type="journal article" date="2015" name="BMC Genomics">
        <title>Draft genome of a commonly misdiagnosed multidrug resistant pathogen Candida auris.</title>
        <authorList>
            <person name="Chatterjee S."/>
            <person name="Alampalli S.V."/>
            <person name="Nageshan R.K."/>
            <person name="Chettiar S.T."/>
            <person name="Joshi S."/>
            <person name="Tatu U.S."/>
        </authorList>
    </citation>
    <scope>NUCLEOTIDE SEQUENCE [LARGE SCALE GENOMIC DNA]</scope>
    <source>
        <strain evidence="2">6684</strain>
    </source>
</reference>
<dbReference type="AlphaFoldDB" id="A0A0L0NV61"/>
<name>A0A0L0NV61_CANAR</name>
<dbReference type="VEuPathDB" id="FungiDB:QG37_05958"/>
<proteinExistence type="predicted"/>
<gene>
    <name evidence="1" type="ORF">QG37_05958</name>
</gene>